<keyword evidence="2" id="KW-0808">Transferase</keyword>
<gene>
    <name evidence="2" type="ORF">SanaruYs_17050</name>
</gene>
<feature type="domain" description="Methyltransferase type 11" evidence="1">
    <location>
        <begin position="125"/>
        <end position="173"/>
    </location>
</feature>
<sequence>MKKIIAFLIRFVPRKYLQLVGGAGLKVTGALFYRGTNVSCPVCDHQYRIFLPYGRINTRSNALCPNCLSLERHRLIYRYLQEKTSFFTKTQAVLHIAPEACFIPRFEKIHGEGYITADIESPLAKVKMDIHQIPFEDNRFDVVLCNHVLEHVRDDIQALREIYRVMKPGGFAILQVPFFNPVQEQTFEDNNITDKRERERIFGQDDHVRKYGHDYPQRIRQAGLQAIEENFVNELSEAERQRFGLVKGEIIYIGKKQ</sequence>
<comment type="caution">
    <text evidence="2">The sequence shown here is derived from an EMBL/GenBank/DDBJ whole genome shotgun (WGS) entry which is preliminary data.</text>
</comment>
<keyword evidence="3" id="KW-1185">Reference proteome</keyword>
<keyword evidence="2" id="KW-0489">Methyltransferase</keyword>
<dbReference type="InterPro" id="IPR029063">
    <property type="entry name" value="SAM-dependent_MTases_sf"/>
</dbReference>
<dbReference type="Proteomes" id="UP000288227">
    <property type="component" value="Unassembled WGS sequence"/>
</dbReference>
<accession>A0A401U9C4</accession>
<evidence type="ECO:0000313" key="3">
    <source>
        <dbReference type="Proteomes" id="UP000288227"/>
    </source>
</evidence>
<proteinExistence type="predicted"/>
<dbReference type="Pfam" id="PF08241">
    <property type="entry name" value="Methyltransf_11"/>
    <property type="match status" value="1"/>
</dbReference>
<dbReference type="InterPro" id="IPR013216">
    <property type="entry name" value="Methyltransf_11"/>
</dbReference>
<dbReference type="Gene3D" id="3.40.50.150">
    <property type="entry name" value="Vaccinia Virus protein VP39"/>
    <property type="match status" value="1"/>
</dbReference>
<reference evidence="2 3" key="1">
    <citation type="submission" date="2018-11" db="EMBL/GenBank/DDBJ databases">
        <title>Chryseotalea sanarue gen. nov., sp., nov., a member of the family Cytophagaceae, isolated from a brackish lake in Hamamatsu Japan.</title>
        <authorList>
            <person name="Maejima Y."/>
            <person name="Iino T."/>
            <person name="Muraguchi Y."/>
            <person name="Fukuda K."/>
            <person name="Ohkuma M."/>
            <person name="Moriuchi R."/>
            <person name="Dohra H."/>
            <person name="Kimbara K."/>
            <person name="Shintani M."/>
        </authorList>
    </citation>
    <scope>NUCLEOTIDE SEQUENCE [LARGE SCALE GENOMIC DNA]</scope>
    <source>
        <strain evidence="2 3">Ys</strain>
    </source>
</reference>
<dbReference type="SUPFAM" id="SSF53335">
    <property type="entry name" value="S-adenosyl-L-methionine-dependent methyltransferases"/>
    <property type="match status" value="1"/>
</dbReference>
<dbReference type="CDD" id="cd02440">
    <property type="entry name" value="AdoMet_MTases"/>
    <property type="match status" value="1"/>
</dbReference>
<name>A0A401U9C4_9BACT</name>
<dbReference type="GO" id="GO:0032259">
    <property type="term" value="P:methylation"/>
    <property type="evidence" value="ECO:0007669"/>
    <property type="project" value="UniProtKB-KW"/>
</dbReference>
<dbReference type="OrthoDB" id="3896938at2"/>
<protein>
    <submittedName>
        <fullName evidence="2">SAM-dependent methyltransferase</fullName>
    </submittedName>
</protein>
<dbReference type="GO" id="GO:0008757">
    <property type="term" value="F:S-adenosylmethionine-dependent methyltransferase activity"/>
    <property type="evidence" value="ECO:0007669"/>
    <property type="project" value="InterPro"/>
</dbReference>
<dbReference type="EMBL" id="BHXQ01000003">
    <property type="protein sequence ID" value="GCC51480.1"/>
    <property type="molecule type" value="Genomic_DNA"/>
</dbReference>
<dbReference type="PANTHER" id="PTHR43591">
    <property type="entry name" value="METHYLTRANSFERASE"/>
    <property type="match status" value="1"/>
</dbReference>
<evidence type="ECO:0000313" key="2">
    <source>
        <dbReference type="EMBL" id="GCC51480.1"/>
    </source>
</evidence>
<evidence type="ECO:0000259" key="1">
    <source>
        <dbReference type="Pfam" id="PF08241"/>
    </source>
</evidence>
<dbReference type="RefSeq" id="WP_127122142.1">
    <property type="nucleotide sequence ID" value="NZ_BHXQ01000003.1"/>
</dbReference>
<dbReference type="AlphaFoldDB" id="A0A401U9C4"/>
<organism evidence="2 3">
    <name type="scientific">Chryseotalea sanaruensis</name>
    <dbReference type="NCBI Taxonomy" id="2482724"/>
    <lineage>
        <taxon>Bacteria</taxon>
        <taxon>Pseudomonadati</taxon>
        <taxon>Bacteroidota</taxon>
        <taxon>Cytophagia</taxon>
        <taxon>Cytophagales</taxon>
        <taxon>Chryseotaleaceae</taxon>
        <taxon>Chryseotalea</taxon>
    </lineage>
</organism>